<accession>A0A0M8K6Z8</accession>
<evidence type="ECO:0000259" key="6">
    <source>
        <dbReference type="PROSITE" id="PS50893"/>
    </source>
</evidence>
<protein>
    <submittedName>
        <fullName evidence="7">Branched-chain amino acid transport system ATP-binding protein</fullName>
    </submittedName>
</protein>
<dbReference type="AlphaFoldDB" id="A0A0M8K6Z8"/>
<gene>
    <name evidence="7" type="primary">livF</name>
    <name evidence="7" type="ORF">ARMA_0484</name>
</gene>
<keyword evidence="5" id="KW-0029">Amino-acid transport</keyword>
<keyword evidence="4 7" id="KW-0067">ATP-binding</keyword>
<reference evidence="8" key="2">
    <citation type="submission" date="2015-08" db="EMBL/GenBank/DDBJ databases">
        <title>Draft Genome Sequence of a Heterotrophic Facultative Anaerobic Bacterium Ardenticatena maritima Strain 110S.</title>
        <authorList>
            <person name="Kawaichi S."/>
            <person name="Yoshida T."/>
            <person name="Sako Y."/>
            <person name="Nakamura R."/>
        </authorList>
    </citation>
    <scope>NUCLEOTIDE SEQUENCE [LARGE SCALE GENOMIC DNA]</scope>
    <source>
        <strain evidence="8">110S</strain>
    </source>
</reference>
<dbReference type="PANTHER" id="PTHR43820">
    <property type="entry name" value="HIGH-AFFINITY BRANCHED-CHAIN AMINO ACID TRANSPORT ATP-BINDING PROTEIN LIVF"/>
    <property type="match status" value="1"/>
</dbReference>
<dbReference type="InterPro" id="IPR027417">
    <property type="entry name" value="P-loop_NTPase"/>
</dbReference>
<sequence length="253" mass="28697">MTQTQPVIRSPLSPERALLRVEDVYAGYQDFDILKGVSLHVHEGEIVCVIGPNGAGKSTVFKAIYGFVRIRQGRVLFDGKDITNWKPQQILQAGISIVPQLRSVFPQMTVYENLELGMYLEKDKRRIKERIEYVFELFPRLAERRNQLAGTMSGGEQRMLEIGRALLLEPKMVMMDEPSAGLAPLITRAIFQTIRELNEKIGLTVLMIEQNARQGLEISHRGYVLELGRNTYEGNAQDLLNNPDVRRAFLGGR</sequence>
<dbReference type="InterPro" id="IPR017871">
    <property type="entry name" value="ABC_transporter-like_CS"/>
</dbReference>
<reference evidence="7 8" key="1">
    <citation type="journal article" date="2015" name="Genome Announc.">
        <title>Draft Genome Sequence of a Heterotrophic Facultative Anaerobic Thermophilic Bacterium, Ardenticatena maritima Strain 110ST.</title>
        <authorList>
            <person name="Kawaichi S."/>
            <person name="Yoshida T."/>
            <person name="Sako Y."/>
            <person name="Nakamura R."/>
        </authorList>
    </citation>
    <scope>NUCLEOTIDE SEQUENCE [LARGE SCALE GENOMIC DNA]</scope>
    <source>
        <strain evidence="7 8">110S</strain>
    </source>
</reference>
<keyword evidence="8" id="KW-1185">Reference proteome</keyword>
<name>A0A0M8K6Z8_9CHLR</name>
<dbReference type="SUPFAM" id="SSF52540">
    <property type="entry name" value="P-loop containing nucleoside triphosphate hydrolases"/>
    <property type="match status" value="1"/>
</dbReference>
<dbReference type="GO" id="GO:0015658">
    <property type="term" value="F:branched-chain amino acid transmembrane transporter activity"/>
    <property type="evidence" value="ECO:0007669"/>
    <property type="project" value="TreeGrafter"/>
</dbReference>
<evidence type="ECO:0000256" key="1">
    <source>
        <dbReference type="ARBA" id="ARBA00005417"/>
    </source>
</evidence>
<dbReference type="STRING" id="872965.SE16_09845"/>
<keyword evidence="3" id="KW-0547">Nucleotide-binding</keyword>
<dbReference type="GO" id="GO:0015807">
    <property type="term" value="P:L-amino acid transport"/>
    <property type="evidence" value="ECO:0007669"/>
    <property type="project" value="TreeGrafter"/>
</dbReference>
<evidence type="ECO:0000256" key="5">
    <source>
        <dbReference type="ARBA" id="ARBA00022970"/>
    </source>
</evidence>
<dbReference type="Pfam" id="PF00005">
    <property type="entry name" value="ABC_tran"/>
    <property type="match status" value="1"/>
</dbReference>
<evidence type="ECO:0000313" key="7">
    <source>
        <dbReference type="EMBL" id="GAP62061.1"/>
    </source>
</evidence>
<proteinExistence type="inferred from homology"/>
<dbReference type="RefSeq" id="WP_054491986.1">
    <property type="nucleotide sequence ID" value="NZ_BBZA01000029.1"/>
</dbReference>
<evidence type="ECO:0000313" key="8">
    <source>
        <dbReference type="Proteomes" id="UP000037784"/>
    </source>
</evidence>
<dbReference type="EMBL" id="BBZA01000029">
    <property type="protein sequence ID" value="GAP62061.1"/>
    <property type="molecule type" value="Genomic_DNA"/>
</dbReference>
<dbReference type="InParanoid" id="A0A0M8K6Z8"/>
<feature type="domain" description="ABC transporter" evidence="6">
    <location>
        <begin position="19"/>
        <end position="252"/>
    </location>
</feature>
<dbReference type="SMART" id="SM00382">
    <property type="entry name" value="AAA"/>
    <property type="match status" value="1"/>
</dbReference>
<dbReference type="GO" id="GO:0005524">
    <property type="term" value="F:ATP binding"/>
    <property type="evidence" value="ECO:0007669"/>
    <property type="project" value="UniProtKB-KW"/>
</dbReference>
<dbReference type="InterPro" id="IPR003439">
    <property type="entry name" value="ABC_transporter-like_ATP-bd"/>
</dbReference>
<evidence type="ECO:0000256" key="3">
    <source>
        <dbReference type="ARBA" id="ARBA00022741"/>
    </source>
</evidence>
<comment type="caution">
    <text evidence="7">The sequence shown here is derived from an EMBL/GenBank/DDBJ whole genome shotgun (WGS) entry which is preliminary data.</text>
</comment>
<dbReference type="PANTHER" id="PTHR43820:SF4">
    <property type="entry name" value="HIGH-AFFINITY BRANCHED-CHAIN AMINO ACID TRANSPORT ATP-BINDING PROTEIN LIVF"/>
    <property type="match status" value="1"/>
</dbReference>
<evidence type="ECO:0000256" key="4">
    <source>
        <dbReference type="ARBA" id="ARBA00022840"/>
    </source>
</evidence>
<dbReference type="PROSITE" id="PS00211">
    <property type="entry name" value="ABC_TRANSPORTER_1"/>
    <property type="match status" value="1"/>
</dbReference>
<dbReference type="InterPro" id="IPR003593">
    <property type="entry name" value="AAA+_ATPase"/>
</dbReference>
<dbReference type="InterPro" id="IPR052156">
    <property type="entry name" value="BCAA_Transport_ATP-bd_LivF"/>
</dbReference>
<dbReference type="PROSITE" id="PS50893">
    <property type="entry name" value="ABC_TRANSPORTER_2"/>
    <property type="match status" value="1"/>
</dbReference>
<organism evidence="7 8">
    <name type="scientific">Ardenticatena maritima</name>
    <dbReference type="NCBI Taxonomy" id="872965"/>
    <lineage>
        <taxon>Bacteria</taxon>
        <taxon>Bacillati</taxon>
        <taxon>Chloroflexota</taxon>
        <taxon>Ardenticatenia</taxon>
        <taxon>Ardenticatenales</taxon>
        <taxon>Ardenticatenaceae</taxon>
        <taxon>Ardenticatena</taxon>
    </lineage>
</organism>
<evidence type="ECO:0000256" key="2">
    <source>
        <dbReference type="ARBA" id="ARBA00022448"/>
    </source>
</evidence>
<comment type="similarity">
    <text evidence="1">Belongs to the ABC transporter superfamily.</text>
</comment>
<dbReference type="OrthoDB" id="9776369at2"/>
<keyword evidence="2" id="KW-0813">Transport</keyword>
<dbReference type="Proteomes" id="UP000037784">
    <property type="component" value="Unassembled WGS sequence"/>
</dbReference>
<dbReference type="Gene3D" id="3.40.50.300">
    <property type="entry name" value="P-loop containing nucleotide triphosphate hydrolases"/>
    <property type="match status" value="1"/>
</dbReference>
<dbReference type="GO" id="GO:0016887">
    <property type="term" value="F:ATP hydrolysis activity"/>
    <property type="evidence" value="ECO:0007669"/>
    <property type="project" value="InterPro"/>
</dbReference>
<dbReference type="CDD" id="cd03224">
    <property type="entry name" value="ABC_TM1139_LivF_branched"/>
    <property type="match status" value="1"/>
</dbReference>